<dbReference type="EMBL" id="JAHQCS010000107">
    <property type="protein sequence ID" value="MBU9712715.1"/>
    <property type="molecule type" value="Genomic_DNA"/>
</dbReference>
<comment type="caution">
    <text evidence="5">The sequence shown here is derived from an EMBL/GenBank/DDBJ whole genome shotgun (WGS) entry which is preliminary data.</text>
</comment>
<evidence type="ECO:0000256" key="4">
    <source>
        <dbReference type="SAM" id="SignalP"/>
    </source>
</evidence>
<organism evidence="5 6">
    <name type="scientific">Evansella tamaricis</name>
    <dbReference type="NCBI Taxonomy" id="2069301"/>
    <lineage>
        <taxon>Bacteria</taxon>
        <taxon>Bacillati</taxon>
        <taxon>Bacillota</taxon>
        <taxon>Bacilli</taxon>
        <taxon>Bacillales</taxon>
        <taxon>Bacillaceae</taxon>
        <taxon>Evansella</taxon>
    </lineage>
</organism>
<dbReference type="Proteomes" id="UP000784880">
    <property type="component" value="Unassembled WGS sequence"/>
</dbReference>
<evidence type="ECO:0000313" key="6">
    <source>
        <dbReference type="Proteomes" id="UP000784880"/>
    </source>
</evidence>
<evidence type="ECO:0000256" key="2">
    <source>
        <dbReference type="ARBA" id="ARBA00022448"/>
    </source>
</evidence>
<comment type="similarity">
    <text evidence="1">Belongs to the bacterial solute-binding protein 1 family.</text>
</comment>
<feature type="chain" id="PRO_5045837367" evidence="4">
    <location>
        <begin position="19"/>
        <end position="423"/>
    </location>
</feature>
<dbReference type="PANTHER" id="PTHR30061:SF50">
    <property type="entry name" value="MALTOSE_MALTODEXTRIN-BINDING PERIPLASMIC PROTEIN"/>
    <property type="match status" value="1"/>
</dbReference>
<reference evidence="5 6" key="1">
    <citation type="submission" date="2021-06" db="EMBL/GenBank/DDBJ databases">
        <title>Bacillus sp. RD4P76, an endophyte from a halophyte.</title>
        <authorList>
            <person name="Sun J.-Q."/>
        </authorList>
    </citation>
    <scope>NUCLEOTIDE SEQUENCE [LARGE SCALE GENOMIC DNA]</scope>
    <source>
        <strain evidence="5 6">CGMCC 1.15917</strain>
    </source>
</reference>
<dbReference type="CDD" id="cd14748">
    <property type="entry name" value="PBP2_UgpB"/>
    <property type="match status" value="1"/>
</dbReference>
<sequence length="423" mass="46327">MKKWMLALLVLTMLIVTACGGDDDASGDGSAELTIWVAGNSAQIQETFSSIIDDFNEQYESEGITANVQFEPWGELDQKLSTALAGGVGPDVFMHGAAAAAGFADGGQIEPLDAYFDGWDDYSDFNPGYLEAGSVEGEYYVVPIQGANRMMFYREDIFQEAGVEIPETLDELLEVSEAFVEKDGSRFLRAATTLPTEGNDLQQVWSAFLWSNGGDILSEDFSEAAINSEEAIKAIEFYKGFFENDLTPIAGMDGQGDQHPLGTGEVAFTFDGVWAIEQILAYTPDAYDHVKVAPPPRGLEGTTTLVGSSGFFMNANSDHKDEAWELMSFIGNQENIEKVSAELKFLPVRLSVADADFVQEDRLFSEFVQLTNEVDGKANPNVPRWTAIRDIVASSVEEAIYGQLTPQEAVEKAELEINEELNR</sequence>
<protein>
    <submittedName>
        <fullName evidence="5">ABC transporter substrate-binding protein</fullName>
    </submittedName>
</protein>
<keyword evidence="3 4" id="KW-0732">Signal</keyword>
<accession>A0ABS6JJT9</accession>
<name>A0ABS6JJT9_9BACI</name>
<dbReference type="InterPro" id="IPR006059">
    <property type="entry name" value="SBP"/>
</dbReference>
<feature type="signal peptide" evidence="4">
    <location>
        <begin position="1"/>
        <end position="18"/>
    </location>
</feature>
<evidence type="ECO:0000256" key="1">
    <source>
        <dbReference type="ARBA" id="ARBA00008520"/>
    </source>
</evidence>
<proteinExistence type="inferred from homology"/>
<evidence type="ECO:0000313" key="5">
    <source>
        <dbReference type="EMBL" id="MBU9712715.1"/>
    </source>
</evidence>
<evidence type="ECO:0000256" key="3">
    <source>
        <dbReference type="ARBA" id="ARBA00022729"/>
    </source>
</evidence>
<keyword evidence="2" id="KW-0813">Transport</keyword>
<gene>
    <name evidence="5" type="ORF">KS419_13270</name>
</gene>
<dbReference type="RefSeq" id="WP_217066890.1">
    <property type="nucleotide sequence ID" value="NZ_JAHQCS010000107.1"/>
</dbReference>
<dbReference type="PANTHER" id="PTHR30061">
    <property type="entry name" value="MALTOSE-BINDING PERIPLASMIC PROTEIN"/>
    <property type="match status" value="1"/>
</dbReference>
<dbReference type="Pfam" id="PF01547">
    <property type="entry name" value="SBP_bac_1"/>
    <property type="match status" value="1"/>
</dbReference>
<keyword evidence="6" id="KW-1185">Reference proteome</keyword>
<dbReference type="PROSITE" id="PS51257">
    <property type="entry name" value="PROKAR_LIPOPROTEIN"/>
    <property type="match status" value="1"/>
</dbReference>